<dbReference type="Pfam" id="PF03643">
    <property type="entry name" value="Vps26"/>
    <property type="match status" value="1"/>
</dbReference>
<dbReference type="eggNOG" id="KOG3063">
    <property type="taxonomic scope" value="Eukaryota"/>
</dbReference>
<dbReference type="EMBL" id="DS113628">
    <property type="protein sequence ID" value="EAX99701.1"/>
    <property type="molecule type" value="Genomic_DNA"/>
</dbReference>
<protein>
    <submittedName>
        <fullName evidence="2">Uncharacterized protein</fullName>
    </submittedName>
</protein>
<dbReference type="GO" id="GO:0042147">
    <property type="term" value="P:retrograde transport, endosome to Golgi"/>
    <property type="evidence" value="ECO:0000318"/>
    <property type="project" value="GO_Central"/>
</dbReference>
<dbReference type="InterPro" id="IPR014752">
    <property type="entry name" value="Arrestin-like_C"/>
</dbReference>
<keyword evidence="3" id="KW-1185">Reference proteome</keyword>
<evidence type="ECO:0000256" key="1">
    <source>
        <dbReference type="ARBA" id="ARBA00009100"/>
    </source>
</evidence>
<dbReference type="STRING" id="5722.A2F5X6"/>
<reference evidence="2" key="1">
    <citation type="submission" date="2006-10" db="EMBL/GenBank/DDBJ databases">
        <authorList>
            <person name="Amadeo P."/>
            <person name="Zhao Q."/>
            <person name="Wortman J."/>
            <person name="Fraser-Liggett C."/>
            <person name="Carlton J."/>
        </authorList>
    </citation>
    <scope>NUCLEOTIDE SEQUENCE</scope>
    <source>
        <strain evidence="2">G3</strain>
    </source>
</reference>
<sequence length="284" mass="32722">MSDVKPLRIDIKEIPVRSKYDPYRRGKDPIFFQGETIKGSFIIPKFTDQSSIRHKSITVKIVNAILLQRNIISKHDVAVKKIAKDGVLDLPSRIDFEFKDVKFETPSFQGFRYKCKYFLEASINTGFLNSDVTAHHQFLVYDTNTVIIQRPPVSLRIESPIITFDVFFDKGSYSVSDTINGQIAFGLTKDCPLKEIYFNLIIAEKYNGNTEETQLTHYQIMDGLPRPGTTFPFTISLDPFKICYFHDEKKLPIVTDFFVEIQVSSNTGTLFISRQQFPLYFPKI</sequence>
<dbReference type="Proteomes" id="UP000001542">
    <property type="component" value="Unassembled WGS sequence"/>
</dbReference>
<dbReference type="SMR" id="A2F5X6"/>
<evidence type="ECO:0000313" key="3">
    <source>
        <dbReference type="Proteomes" id="UP000001542"/>
    </source>
</evidence>
<dbReference type="GO" id="GO:0005829">
    <property type="term" value="C:cytosol"/>
    <property type="evidence" value="ECO:0007669"/>
    <property type="project" value="GOC"/>
</dbReference>
<accession>A2F5X6</accession>
<proteinExistence type="inferred from homology"/>
<dbReference type="GO" id="GO:0030904">
    <property type="term" value="C:retromer complex"/>
    <property type="evidence" value="ECO:0000318"/>
    <property type="project" value="GO_Central"/>
</dbReference>
<reference evidence="2" key="2">
    <citation type="journal article" date="2007" name="Science">
        <title>Draft genome sequence of the sexually transmitted pathogen Trichomonas vaginalis.</title>
        <authorList>
            <person name="Carlton J.M."/>
            <person name="Hirt R.P."/>
            <person name="Silva J.C."/>
            <person name="Delcher A.L."/>
            <person name="Schatz M."/>
            <person name="Zhao Q."/>
            <person name="Wortman J.R."/>
            <person name="Bidwell S.L."/>
            <person name="Alsmark U.C.M."/>
            <person name="Besteiro S."/>
            <person name="Sicheritz-Ponten T."/>
            <person name="Noel C.J."/>
            <person name="Dacks J.B."/>
            <person name="Foster P.G."/>
            <person name="Simillion C."/>
            <person name="Van de Peer Y."/>
            <person name="Miranda-Saavedra D."/>
            <person name="Barton G.J."/>
            <person name="Westrop G.D."/>
            <person name="Mueller S."/>
            <person name="Dessi D."/>
            <person name="Fiori P.L."/>
            <person name="Ren Q."/>
            <person name="Paulsen I."/>
            <person name="Zhang H."/>
            <person name="Bastida-Corcuera F.D."/>
            <person name="Simoes-Barbosa A."/>
            <person name="Brown M.T."/>
            <person name="Hayes R.D."/>
            <person name="Mukherjee M."/>
            <person name="Okumura C.Y."/>
            <person name="Schneider R."/>
            <person name="Smith A.J."/>
            <person name="Vanacova S."/>
            <person name="Villalvazo M."/>
            <person name="Haas B.J."/>
            <person name="Pertea M."/>
            <person name="Feldblyum T.V."/>
            <person name="Utterback T.R."/>
            <person name="Shu C.L."/>
            <person name="Osoegawa K."/>
            <person name="de Jong P.J."/>
            <person name="Hrdy I."/>
            <person name="Horvathova L."/>
            <person name="Zubacova Z."/>
            <person name="Dolezal P."/>
            <person name="Malik S.B."/>
            <person name="Logsdon J.M. Jr."/>
            <person name="Henze K."/>
            <person name="Gupta A."/>
            <person name="Wang C.C."/>
            <person name="Dunne R.L."/>
            <person name="Upcroft J.A."/>
            <person name="Upcroft P."/>
            <person name="White O."/>
            <person name="Salzberg S.L."/>
            <person name="Tang P."/>
            <person name="Chiu C.-H."/>
            <person name="Lee Y.-S."/>
            <person name="Embley T.M."/>
            <person name="Coombs G.H."/>
            <person name="Mottram J.C."/>
            <person name="Tachezy J."/>
            <person name="Fraser-Liggett C.M."/>
            <person name="Johnson P.J."/>
        </authorList>
    </citation>
    <scope>NUCLEOTIDE SEQUENCE [LARGE SCALE GENOMIC DNA]</scope>
    <source>
        <strain evidence="2">G3</strain>
    </source>
</reference>
<dbReference type="InterPro" id="IPR028934">
    <property type="entry name" value="Vps26-related"/>
</dbReference>
<dbReference type="FunFam" id="2.60.40.640:FF:000072">
    <property type="entry name" value="Uncharacterized protein"/>
    <property type="match status" value="1"/>
</dbReference>
<dbReference type="RefSeq" id="XP_001312631.1">
    <property type="nucleotide sequence ID" value="XM_001312630.1"/>
</dbReference>
<dbReference type="VEuPathDB" id="TrichDB:TVAG_468720"/>
<dbReference type="VEuPathDB" id="TrichDB:TVAGG3_1049830"/>
<comment type="similarity">
    <text evidence="1">Belongs to the VPS26 family.</text>
</comment>
<dbReference type="InParanoid" id="A2F5X6"/>
<dbReference type="KEGG" id="tva:4757515"/>
<organism evidence="2 3">
    <name type="scientific">Trichomonas vaginalis (strain ATCC PRA-98 / G3)</name>
    <dbReference type="NCBI Taxonomy" id="412133"/>
    <lineage>
        <taxon>Eukaryota</taxon>
        <taxon>Metamonada</taxon>
        <taxon>Parabasalia</taxon>
        <taxon>Trichomonadida</taxon>
        <taxon>Trichomonadidae</taxon>
        <taxon>Trichomonas</taxon>
    </lineage>
</organism>
<gene>
    <name evidence="2" type="ORF">TVAG_468720</name>
</gene>
<dbReference type="GO" id="GO:0006886">
    <property type="term" value="P:intracellular protein transport"/>
    <property type="evidence" value="ECO:0000318"/>
    <property type="project" value="GO_Central"/>
</dbReference>
<name>A2F5X6_TRIV3</name>
<dbReference type="AlphaFoldDB" id="A2F5X6"/>
<dbReference type="Gene3D" id="2.60.40.640">
    <property type="match status" value="2"/>
</dbReference>
<dbReference type="FunFam" id="2.60.40.640:FF:000054">
    <property type="entry name" value="Vacuolar protein sorting-associated protein 26 containing protein"/>
    <property type="match status" value="1"/>
</dbReference>
<dbReference type="PANTHER" id="PTHR12233">
    <property type="entry name" value="VACUOLAR PROTEIN SORTING 26 RELATED"/>
    <property type="match status" value="1"/>
</dbReference>
<dbReference type="GO" id="GO:0005768">
    <property type="term" value="C:endosome"/>
    <property type="evidence" value="ECO:0000318"/>
    <property type="project" value="GO_Central"/>
</dbReference>
<evidence type="ECO:0000313" key="2">
    <source>
        <dbReference type="EMBL" id="EAX99701.1"/>
    </source>
</evidence>